<accession>A0A1J7CBF8</accession>
<name>A0A1J7CBF8_9ACTN</name>
<sequence>MNAKGIRAATASARAVALISAYRNPFTSSDAEVIADIIADLVLYADSVGLDPNDLVANAMGHFAHERDDA</sequence>
<comment type="caution">
    <text evidence="1">The sequence shown here is derived from an EMBL/GenBank/DDBJ whole genome shotgun (WGS) entry which is preliminary data.</text>
</comment>
<organism evidence="1 2">
    <name type="scientific">Mangrovactinospora gilvigrisea</name>
    <dbReference type="NCBI Taxonomy" id="1428644"/>
    <lineage>
        <taxon>Bacteria</taxon>
        <taxon>Bacillati</taxon>
        <taxon>Actinomycetota</taxon>
        <taxon>Actinomycetes</taxon>
        <taxon>Kitasatosporales</taxon>
        <taxon>Streptomycetaceae</taxon>
        <taxon>Mangrovactinospora</taxon>
    </lineage>
</organism>
<dbReference type="RefSeq" id="WP_071657044.1">
    <property type="nucleotide sequence ID" value="NZ_MLCF01000067.1"/>
</dbReference>
<gene>
    <name evidence="1" type="ORF">BIV57_13330</name>
</gene>
<proteinExistence type="predicted"/>
<dbReference type="AlphaFoldDB" id="A0A1J7CBF8"/>
<reference evidence="1 2" key="1">
    <citation type="submission" date="2016-10" db="EMBL/GenBank/DDBJ databases">
        <title>Genome sequence of Streptomyces gilvigriseus MUSC 26.</title>
        <authorList>
            <person name="Lee L.-H."/>
            <person name="Ser H.-L."/>
        </authorList>
    </citation>
    <scope>NUCLEOTIDE SEQUENCE [LARGE SCALE GENOMIC DNA]</scope>
    <source>
        <strain evidence="1 2">MUSC 26</strain>
    </source>
</reference>
<keyword evidence="2" id="KW-1185">Reference proteome</keyword>
<dbReference type="Proteomes" id="UP000243342">
    <property type="component" value="Unassembled WGS sequence"/>
</dbReference>
<evidence type="ECO:0000313" key="1">
    <source>
        <dbReference type="EMBL" id="OIV36970.1"/>
    </source>
</evidence>
<protein>
    <submittedName>
        <fullName evidence="1">Uncharacterized protein</fullName>
    </submittedName>
</protein>
<dbReference type="EMBL" id="MLCF01000067">
    <property type="protein sequence ID" value="OIV36970.1"/>
    <property type="molecule type" value="Genomic_DNA"/>
</dbReference>
<evidence type="ECO:0000313" key="2">
    <source>
        <dbReference type="Proteomes" id="UP000243342"/>
    </source>
</evidence>